<accession>A0A3S5BI62</accession>
<reference evidence="2" key="1">
    <citation type="submission" date="2018-11" db="EMBL/GenBank/DDBJ databases">
        <authorList>
            <consortium name="Pathogen Informatics"/>
        </authorList>
    </citation>
    <scope>NUCLEOTIDE SEQUENCE</scope>
</reference>
<feature type="non-terminal residue" evidence="2">
    <location>
        <position position="83"/>
    </location>
</feature>
<comment type="caution">
    <text evidence="2">The sequence shown here is derived from an EMBL/GenBank/DDBJ whole genome shotgun (WGS) entry which is preliminary data.</text>
</comment>
<protein>
    <submittedName>
        <fullName evidence="2">Uncharacterized protein</fullName>
    </submittedName>
</protein>
<evidence type="ECO:0000256" key="1">
    <source>
        <dbReference type="SAM" id="MobiDB-lite"/>
    </source>
</evidence>
<organism evidence="2 3">
    <name type="scientific">Protopolystoma xenopodis</name>
    <dbReference type="NCBI Taxonomy" id="117903"/>
    <lineage>
        <taxon>Eukaryota</taxon>
        <taxon>Metazoa</taxon>
        <taxon>Spiralia</taxon>
        <taxon>Lophotrochozoa</taxon>
        <taxon>Platyhelminthes</taxon>
        <taxon>Monogenea</taxon>
        <taxon>Polyopisthocotylea</taxon>
        <taxon>Polystomatidea</taxon>
        <taxon>Polystomatidae</taxon>
        <taxon>Protopolystoma</taxon>
    </lineage>
</organism>
<dbReference type="Proteomes" id="UP000784294">
    <property type="component" value="Unassembled WGS sequence"/>
</dbReference>
<feature type="compositionally biased region" description="Polar residues" evidence="1">
    <location>
        <begin position="1"/>
        <end position="17"/>
    </location>
</feature>
<dbReference type="AlphaFoldDB" id="A0A3S5BI62"/>
<evidence type="ECO:0000313" key="3">
    <source>
        <dbReference type="Proteomes" id="UP000784294"/>
    </source>
</evidence>
<feature type="compositionally biased region" description="Polar residues" evidence="1">
    <location>
        <begin position="24"/>
        <end position="36"/>
    </location>
</feature>
<keyword evidence="3" id="KW-1185">Reference proteome</keyword>
<proteinExistence type="predicted"/>
<sequence length="83" mass="8963">MLSRPSARQNRQRVQNLNDRRSSGSRLIINSPTPVSSGAADNVSQSIPYSEDIGRNLQARSANSTLLATLSSGEHRLTTLTAL</sequence>
<gene>
    <name evidence="2" type="ORF">PXEA_LOCUS18581</name>
</gene>
<dbReference type="EMBL" id="CAAALY010071927">
    <property type="protein sequence ID" value="VEL25141.1"/>
    <property type="molecule type" value="Genomic_DNA"/>
</dbReference>
<name>A0A3S5BI62_9PLAT</name>
<evidence type="ECO:0000313" key="2">
    <source>
        <dbReference type="EMBL" id="VEL25141.1"/>
    </source>
</evidence>
<feature type="region of interest" description="Disordered" evidence="1">
    <location>
        <begin position="1"/>
        <end position="43"/>
    </location>
</feature>